<keyword evidence="1" id="KW-1133">Transmembrane helix</keyword>
<dbReference type="AlphaFoldDB" id="A0A9N9CSJ5"/>
<evidence type="ECO:0000256" key="1">
    <source>
        <dbReference type="SAM" id="Phobius"/>
    </source>
</evidence>
<comment type="caution">
    <text evidence="2">The sequence shown here is derived from an EMBL/GenBank/DDBJ whole genome shotgun (WGS) entry which is preliminary data.</text>
</comment>
<gene>
    <name evidence="2" type="ORF">AMORRO_LOCUS8280</name>
</gene>
<feature type="transmembrane region" description="Helical" evidence="1">
    <location>
        <begin position="77"/>
        <end position="98"/>
    </location>
</feature>
<evidence type="ECO:0000313" key="3">
    <source>
        <dbReference type="Proteomes" id="UP000789342"/>
    </source>
</evidence>
<sequence length="247" mass="27071">MTQISDLTLFKVSIYEAFVNNGHVKSTRPIWKNPWVIGGAAAFTGVFLTPIAFTTIIGALGLGSGGIAVWGHLQRVAATGAVGAAGGAIGVGLGKFFADRTLSHSEEKSFEEFIKIELVNCDDGSNQEKDISKIIFHLYRPILRDEKIVETFMQVIIAVSPFATSKHFDFMVDSQDVGTESLQGCLHLLQKLIQTYNGSRVSVLSKNKEMDGVCGYSLDLTEYEPPLDIQPIIETWKRNNGSIREKS</sequence>
<keyword evidence="3" id="KW-1185">Reference proteome</keyword>
<name>A0A9N9CSJ5_9GLOM</name>
<dbReference type="EMBL" id="CAJVPV010006914">
    <property type="protein sequence ID" value="CAG8612400.1"/>
    <property type="molecule type" value="Genomic_DNA"/>
</dbReference>
<protein>
    <submittedName>
        <fullName evidence="2">4363_t:CDS:1</fullName>
    </submittedName>
</protein>
<reference evidence="2" key="1">
    <citation type="submission" date="2021-06" db="EMBL/GenBank/DDBJ databases">
        <authorList>
            <person name="Kallberg Y."/>
            <person name="Tangrot J."/>
            <person name="Rosling A."/>
        </authorList>
    </citation>
    <scope>NUCLEOTIDE SEQUENCE</scope>
    <source>
        <strain evidence="2">CL551</strain>
    </source>
</reference>
<accession>A0A9N9CSJ5</accession>
<dbReference type="OrthoDB" id="2401555at2759"/>
<feature type="transmembrane region" description="Helical" evidence="1">
    <location>
        <begin position="35"/>
        <end position="57"/>
    </location>
</feature>
<evidence type="ECO:0000313" key="2">
    <source>
        <dbReference type="EMBL" id="CAG8612400.1"/>
    </source>
</evidence>
<organism evidence="2 3">
    <name type="scientific">Acaulospora morrowiae</name>
    <dbReference type="NCBI Taxonomy" id="94023"/>
    <lineage>
        <taxon>Eukaryota</taxon>
        <taxon>Fungi</taxon>
        <taxon>Fungi incertae sedis</taxon>
        <taxon>Mucoromycota</taxon>
        <taxon>Glomeromycotina</taxon>
        <taxon>Glomeromycetes</taxon>
        <taxon>Diversisporales</taxon>
        <taxon>Acaulosporaceae</taxon>
        <taxon>Acaulospora</taxon>
    </lineage>
</organism>
<dbReference type="Proteomes" id="UP000789342">
    <property type="component" value="Unassembled WGS sequence"/>
</dbReference>
<keyword evidence="1" id="KW-0812">Transmembrane</keyword>
<proteinExistence type="predicted"/>
<keyword evidence="1" id="KW-0472">Membrane</keyword>